<dbReference type="GO" id="GO:1990063">
    <property type="term" value="C:Bam protein complex"/>
    <property type="evidence" value="ECO:0007669"/>
    <property type="project" value="TreeGrafter"/>
</dbReference>
<dbReference type="PANTHER" id="PTHR12815:SF23">
    <property type="entry name" value="OUTER MEMBRANE PROTEIN ASSEMBLY FACTOR BAMA"/>
    <property type="match status" value="1"/>
</dbReference>
<dbReference type="InterPro" id="IPR023707">
    <property type="entry name" value="OM_assembly_BamA"/>
</dbReference>
<dbReference type="AlphaFoldDB" id="A0A3P3VQN4"/>
<dbReference type="FunFam" id="3.10.20.310:FF:000002">
    <property type="entry name" value="Outer membrane protein assembly factor BamA"/>
    <property type="match status" value="1"/>
</dbReference>
<evidence type="ECO:0000256" key="7">
    <source>
        <dbReference type="ARBA" id="ARBA00023237"/>
    </source>
</evidence>
<comment type="function">
    <text evidence="8">Part of the outer membrane protein assembly complex, which is involved in assembly and insertion of beta-barrel proteins into the outer membrane.</text>
</comment>
<keyword evidence="6 8" id="KW-0472">Membrane</keyword>
<evidence type="ECO:0000256" key="5">
    <source>
        <dbReference type="ARBA" id="ARBA00022737"/>
    </source>
</evidence>
<dbReference type="InterPro" id="IPR039910">
    <property type="entry name" value="D15-like"/>
</dbReference>
<keyword evidence="12" id="KW-1185">Reference proteome</keyword>
<name>A0A3P3VQN4_9GAMM</name>
<feature type="domain" description="POTRA" evidence="10">
    <location>
        <begin position="175"/>
        <end position="263"/>
    </location>
</feature>
<keyword evidence="7 8" id="KW-0998">Cell outer membrane</keyword>
<dbReference type="Gene3D" id="3.10.20.310">
    <property type="entry name" value="membrane protein fhac"/>
    <property type="match status" value="5"/>
</dbReference>
<dbReference type="InterPro" id="IPR034746">
    <property type="entry name" value="POTRA"/>
</dbReference>
<sequence length="773" mass="85146" precursor="true">MKRSLLTLLLATLLLPFAGLAQAFLVSDIRINGLQRISAGNAFNALPISVGDEVDGVTVAAATRQLFRTGYFKDIRMDRDGDVLVVTVVERPSISGISISGNKAIETQALLDGLKQSGLAEGEIFQRATLEGIKMELQRQYVAQGRYDAKITTDVRPQPRNRVAISINVGEGSVAAISHVNIVGNSVFDKEELLDLFELKETNWLSFYSSDDKYSREKLSGDLERLRSYYLDRGYLNFNISSTQVSIAPDKERVFITVNVNEGELYRISDVKLAGDLIIPEEQMRSLLQVKAGQTFSHQVMTSTEELITRRLGNEGYTFANVQGIPQPNEEENTVEVTFFVDPGKRAYVRRISFIGNTKTQDEVLRREMRQMEGAWASTFNIEQSKMRLDRLGFFKEVNVETPTVPGSSDQIDVDYSVEEQASGSVSASVGFSTGSGLILGANVQQNNFLGSGNQVNLGLNTSEFQKVYSFGYLNPYYTVDGVSRGFNVFYRTTDYDSTDISNYSTDSIGGSVRFGYPINEITRLGFSFGPEKLHIKTGSSPAFVVDEFVDSEGSNYLNWKAGISWTRSTLNHGLLPTRGNFNSLSAQVAVPGSDTSYYKLNYSGQIFFPLTRKLTLNLKANLGYADAYGDTNVMPFFENYYAGGFGSVRGFSDNSLGPKALSTDGSQDSIGGNILVETTAQVLFPLPFIKDQRSLRTVFFVDAGNAFSDDCERSSVISNCSNVKFSELRMAAGLGLTWITAMGPLSFTLATPIKDESGDDTEVFQFALGQSF</sequence>
<keyword evidence="3 8" id="KW-0812">Transmembrane</keyword>
<feature type="domain" description="POTRA" evidence="10">
    <location>
        <begin position="92"/>
        <end position="172"/>
    </location>
</feature>
<keyword evidence="5 8" id="KW-0677">Repeat</keyword>
<evidence type="ECO:0000256" key="2">
    <source>
        <dbReference type="ARBA" id="ARBA00022452"/>
    </source>
</evidence>
<dbReference type="RefSeq" id="WP_125015532.1">
    <property type="nucleotide sequence ID" value="NZ_QWEZ01000001.1"/>
</dbReference>
<protein>
    <recommendedName>
        <fullName evidence="8 9">Outer membrane protein assembly factor BamA</fullName>
    </recommendedName>
</protein>
<evidence type="ECO:0000256" key="6">
    <source>
        <dbReference type="ARBA" id="ARBA00023136"/>
    </source>
</evidence>
<gene>
    <name evidence="8 11" type="primary">bamA</name>
    <name evidence="11" type="ORF">D0544_08560</name>
</gene>
<evidence type="ECO:0000313" key="11">
    <source>
        <dbReference type="EMBL" id="RRJ85102.1"/>
    </source>
</evidence>
<feature type="chain" id="PRO_5018344887" description="Outer membrane protein assembly factor BamA" evidence="8">
    <location>
        <begin position="24"/>
        <end position="773"/>
    </location>
</feature>
<dbReference type="HAMAP" id="MF_01430">
    <property type="entry name" value="OM_assembly_BamA"/>
    <property type="match status" value="1"/>
</dbReference>
<reference evidence="11 12" key="1">
    <citation type="submission" date="2018-08" db="EMBL/GenBank/DDBJ databases">
        <authorList>
            <person name="Khan S.A."/>
        </authorList>
    </citation>
    <scope>NUCLEOTIDE SEQUENCE [LARGE SCALE GENOMIC DNA]</scope>
    <source>
        <strain evidence="11 12">GTF-13</strain>
    </source>
</reference>
<organism evidence="11 12">
    <name type="scientific">Aestuariirhabdus litorea</name>
    <dbReference type="NCBI Taxonomy" id="2528527"/>
    <lineage>
        <taxon>Bacteria</taxon>
        <taxon>Pseudomonadati</taxon>
        <taxon>Pseudomonadota</taxon>
        <taxon>Gammaproteobacteria</taxon>
        <taxon>Oceanospirillales</taxon>
        <taxon>Aestuariirhabdaceae</taxon>
        <taxon>Aestuariirhabdus</taxon>
    </lineage>
</organism>
<dbReference type="Gene3D" id="2.40.160.50">
    <property type="entry name" value="membrane protein fhac: a member of the omp85/tpsb transporter family"/>
    <property type="match status" value="1"/>
</dbReference>
<evidence type="ECO:0000256" key="4">
    <source>
        <dbReference type="ARBA" id="ARBA00022729"/>
    </source>
</evidence>
<reference evidence="11 12" key="2">
    <citation type="submission" date="2018-12" db="EMBL/GenBank/DDBJ databases">
        <title>Simiduia agarivorans gen. nov., sp. nov., a marine, agarolytic bacterium isolated from shallow coastal water from Keelung, Taiwan.</title>
        <authorList>
            <person name="Shieh W.Y."/>
        </authorList>
    </citation>
    <scope>NUCLEOTIDE SEQUENCE [LARGE SCALE GENOMIC DNA]</scope>
    <source>
        <strain evidence="11 12">GTF-13</strain>
    </source>
</reference>
<dbReference type="NCBIfam" id="TIGR03303">
    <property type="entry name" value="OM_YaeT"/>
    <property type="match status" value="1"/>
</dbReference>
<dbReference type="FunFam" id="3.10.20.310:FF:000015">
    <property type="entry name" value="Outer membrane protein assembly factor BamA"/>
    <property type="match status" value="1"/>
</dbReference>
<dbReference type="PANTHER" id="PTHR12815">
    <property type="entry name" value="SORTING AND ASSEMBLY MACHINERY SAMM50 PROTEIN FAMILY MEMBER"/>
    <property type="match status" value="1"/>
</dbReference>
<evidence type="ECO:0000256" key="9">
    <source>
        <dbReference type="NCBIfam" id="TIGR03303"/>
    </source>
</evidence>
<evidence type="ECO:0000259" key="10">
    <source>
        <dbReference type="PROSITE" id="PS51779"/>
    </source>
</evidence>
<feature type="domain" description="POTRA" evidence="10">
    <location>
        <begin position="24"/>
        <end position="91"/>
    </location>
</feature>
<keyword evidence="2 8" id="KW-1134">Transmembrane beta strand</keyword>
<dbReference type="Pfam" id="PF07244">
    <property type="entry name" value="POTRA"/>
    <property type="match status" value="4"/>
</dbReference>
<comment type="subunit">
    <text evidence="8">Part of the Bam complex.</text>
</comment>
<accession>A0A3P3VQN4</accession>
<dbReference type="GO" id="GO:0051205">
    <property type="term" value="P:protein insertion into membrane"/>
    <property type="evidence" value="ECO:0007669"/>
    <property type="project" value="UniProtKB-UniRule"/>
</dbReference>
<evidence type="ECO:0000313" key="12">
    <source>
        <dbReference type="Proteomes" id="UP000280792"/>
    </source>
</evidence>
<dbReference type="FunFam" id="3.10.20.310:FF:000001">
    <property type="entry name" value="Outer membrane protein assembly factor BamA"/>
    <property type="match status" value="1"/>
</dbReference>
<evidence type="ECO:0000256" key="3">
    <source>
        <dbReference type="ARBA" id="ARBA00022692"/>
    </source>
</evidence>
<dbReference type="InterPro" id="IPR000184">
    <property type="entry name" value="Bac_surfAg_D15"/>
</dbReference>
<feature type="domain" description="POTRA" evidence="10">
    <location>
        <begin position="347"/>
        <end position="421"/>
    </location>
</feature>
<keyword evidence="4 8" id="KW-0732">Signal</keyword>
<dbReference type="GO" id="GO:0043165">
    <property type="term" value="P:Gram-negative-bacterium-type cell outer membrane assembly"/>
    <property type="evidence" value="ECO:0007669"/>
    <property type="project" value="UniProtKB-UniRule"/>
</dbReference>
<comment type="similarity">
    <text evidence="8">Belongs to the BamA family.</text>
</comment>
<dbReference type="PIRSF" id="PIRSF006076">
    <property type="entry name" value="OM_assembly_OMP85"/>
    <property type="match status" value="1"/>
</dbReference>
<proteinExistence type="inferred from homology"/>
<evidence type="ECO:0000256" key="8">
    <source>
        <dbReference type="HAMAP-Rule" id="MF_01430"/>
    </source>
</evidence>
<dbReference type="Pfam" id="PF01103">
    <property type="entry name" value="Omp85"/>
    <property type="match status" value="1"/>
</dbReference>
<evidence type="ECO:0000256" key="1">
    <source>
        <dbReference type="ARBA" id="ARBA00004370"/>
    </source>
</evidence>
<dbReference type="InterPro" id="IPR010827">
    <property type="entry name" value="BamA/TamA_POTRA"/>
</dbReference>
<dbReference type="EMBL" id="QWEZ01000001">
    <property type="protein sequence ID" value="RRJ85102.1"/>
    <property type="molecule type" value="Genomic_DNA"/>
</dbReference>
<comment type="subcellular location">
    <subcellularLocation>
        <location evidence="8">Cell outer membrane</location>
    </subcellularLocation>
    <subcellularLocation>
        <location evidence="1">Membrane</location>
    </subcellularLocation>
</comment>
<dbReference type="PROSITE" id="PS51779">
    <property type="entry name" value="POTRA"/>
    <property type="match status" value="5"/>
</dbReference>
<comment type="caution">
    <text evidence="11">The sequence shown here is derived from an EMBL/GenBank/DDBJ whole genome shotgun (WGS) entry which is preliminary data.</text>
</comment>
<feature type="domain" description="POTRA" evidence="10">
    <location>
        <begin position="266"/>
        <end position="344"/>
    </location>
</feature>
<feature type="signal peptide" evidence="8">
    <location>
        <begin position="1"/>
        <end position="23"/>
    </location>
</feature>
<dbReference type="Proteomes" id="UP000280792">
    <property type="component" value="Unassembled WGS sequence"/>
</dbReference>